<keyword evidence="1" id="KW-0812">Transmembrane</keyword>
<name>A0ABR7MZZ8_9FIRM</name>
<dbReference type="Proteomes" id="UP000606193">
    <property type="component" value="Unassembled WGS sequence"/>
</dbReference>
<keyword evidence="4" id="KW-1185">Reference proteome</keyword>
<protein>
    <submittedName>
        <fullName evidence="3">Triacylglycerol lipase</fullName>
    </submittedName>
</protein>
<keyword evidence="1" id="KW-1133">Transmembrane helix</keyword>
<gene>
    <name evidence="3" type="ORF">H8704_04745</name>
</gene>
<dbReference type="InterPro" id="IPR000073">
    <property type="entry name" value="AB_hydrolase_1"/>
</dbReference>
<evidence type="ECO:0000259" key="2">
    <source>
        <dbReference type="Pfam" id="PF00561"/>
    </source>
</evidence>
<reference evidence="3 4" key="1">
    <citation type="submission" date="2020-08" db="EMBL/GenBank/DDBJ databases">
        <title>Genome public.</title>
        <authorList>
            <person name="Liu C."/>
            <person name="Sun Q."/>
        </authorList>
    </citation>
    <scope>NUCLEOTIDE SEQUENCE [LARGE SCALE GENOMIC DNA]</scope>
    <source>
        <strain evidence="3 4">NSJ-37</strain>
    </source>
</reference>
<keyword evidence="1" id="KW-0472">Membrane</keyword>
<accession>A0ABR7MZZ8</accession>
<dbReference type="SUPFAM" id="SSF53474">
    <property type="entry name" value="alpha/beta-Hydrolases"/>
    <property type="match status" value="1"/>
</dbReference>
<evidence type="ECO:0000313" key="4">
    <source>
        <dbReference type="Proteomes" id="UP000606193"/>
    </source>
</evidence>
<dbReference type="InterPro" id="IPR029058">
    <property type="entry name" value="AB_hydrolase_fold"/>
</dbReference>
<evidence type="ECO:0000256" key="1">
    <source>
        <dbReference type="SAM" id="Phobius"/>
    </source>
</evidence>
<dbReference type="Pfam" id="PF00561">
    <property type="entry name" value="Abhydrolase_1"/>
    <property type="match status" value="1"/>
</dbReference>
<sequence>MKRVRICNFGRIMLKLFCFTTVILSIYLLLGFFGLYQTWFGGPAGLKQQTSYWLIRLGIVILLENIIFWTGIITVYLTSEQLGIRWRVLGVVCGWIPVVHLIMLHVIIKTTGQEVKMEKMRAKRNKKRAKQEICRTKYPLLMVHGVFFRDFEHLNYWGRIPEELEKNGARIYYGNHNSASAVRDSAEQLAARVHEIIDKTGCEKVNIIAHSKGGLDSRAMIALTDAAPYVASLTTINTPHRGCQFADYLLNKIPAKQQKAVEKAYNAGAAKLGDVNPDFLAAVHDLTFENCEKFNEEIKDDLNVFYQSVGSKLNKPMSGRFPLNFTYPLVKYFDGANDGLVGEESFSWGENYQFLTVEGKRGISHGDVIDLNRENIPGFDVREFYVQLVADLKNKGL</sequence>
<evidence type="ECO:0000313" key="3">
    <source>
        <dbReference type="EMBL" id="MBC8561945.1"/>
    </source>
</evidence>
<proteinExistence type="predicted"/>
<feature type="transmembrane region" description="Helical" evidence="1">
    <location>
        <begin position="88"/>
        <end position="108"/>
    </location>
</feature>
<organism evidence="3 4">
    <name type="scientific">Jutongia huaianensis</name>
    <dbReference type="NCBI Taxonomy" id="2763668"/>
    <lineage>
        <taxon>Bacteria</taxon>
        <taxon>Bacillati</taxon>
        <taxon>Bacillota</taxon>
        <taxon>Clostridia</taxon>
        <taxon>Lachnospirales</taxon>
        <taxon>Lachnospiraceae</taxon>
        <taxon>Jutongia</taxon>
    </lineage>
</organism>
<feature type="transmembrane region" description="Helical" evidence="1">
    <location>
        <begin position="12"/>
        <end position="33"/>
    </location>
</feature>
<comment type="caution">
    <text evidence="3">The sequence shown here is derived from an EMBL/GenBank/DDBJ whole genome shotgun (WGS) entry which is preliminary data.</text>
</comment>
<feature type="transmembrane region" description="Helical" evidence="1">
    <location>
        <begin position="53"/>
        <end position="76"/>
    </location>
</feature>
<feature type="domain" description="AB hydrolase-1" evidence="2">
    <location>
        <begin position="138"/>
        <end position="299"/>
    </location>
</feature>
<dbReference type="EMBL" id="JACRSX010000003">
    <property type="protein sequence ID" value="MBC8561945.1"/>
    <property type="molecule type" value="Genomic_DNA"/>
</dbReference>
<dbReference type="RefSeq" id="WP_249297525.1">
    <property type="nucleotide sequence ID" value="NZ_JACRSX010000003.1"/>
</dbReference>
<dbReference type="Gene3D" id="3.40.50.1820">
    <property type="entry name" value="alpha/beta hydrolase"/>
    <property type="match status" value="1"/>
</dbReference>